<dbReference type="EMBL" id="JH658436">
    <property type="protein sequence ID" value="EXK80799.1"/>
    <property type="molecule type" value="Genomic_DNA"/>
</dbReference>
<feature type="region of interest" description="Disordered" evidence="1">
    <location>
        <begin position="129"/>
        <end position="154"/>
    </location>
</feature>
<dbReference type="AlphaFoldDB" id="X0BQP6"/>
<keyword evidence="3" id="KW-1185">Reference proteome</keyword>
<dbReference type="HOGENOM" id="CLU_1704315_0_0_1"/>
<reference evidence="2 3" key="1">
    <citation type="submission" date="2011-11" db="EMBL/GenBank/DDBJ databases">
        <title>The Genome Sequence of Fusarium oxysporum PHW815.</title>
        <authorList>
            <consortium name="The Broad Institute Genome Sequencing Platform"/>
            <person name="Ma L.-J."/>
            <person name="Gale L.R."/>
            <person name="Schwartz D.C."/>
            <person name="Zhou S."/>
            <person name="Corby-Kistler H."/>
            <person name="Young S.K."/>
            <person name="Zeng Q."/>
            <person name="Gargeya S."/>
            <person name="Fitzgerald M."/>
            <person name="Haas B."/>
            <person name="Abouelleil A."/>
            <person name="Alvarado L."/>
            <person name="Arachchi H.M."/>
            <person name="Berlin A."/>
            <person name="Brown A."/>
            <person name="Chapman S.B."/>
            <person name="Chen Z."/>
            <person name="Dunbar C."/>
            <person name="Freedman E."/>
            <person name="Gearin G."/>
            <person name="Goldberg J."/>
            <person name="Griggs A."/>
            <person name="Gujja S."/>
            <person name="Heiman D."/>
            <person name="Howarth C."/>
            <person name="Larson L."/>
            <person name="Lui A."/>
            <person name="MacDonald P.J.P."/>
            <person name="Montmayeur A."/>
            <person name="Murphy C."/>
            <person name="Neiman D."/>
            <person name="Pearson M."/>
            <person name="Priest M."/>
            <person name="Roberts A."/>
            <person name="Saif S."/>
            <person name="Shea T."/>
            <person name="Shenoy N."/>
            <person name="Sisk P."/>
            <person name="Stolte C."/>
            <person name="Sykes S."/>
            <person name="Wortman J."/>
            <person name="Nusbaum C."/>
            <person name="Birren B."/>
        </authorList>
    </citation>
    <scope>NUCLEOTIDE SEQUENCE [LARGE SCALE GENOMIC DNA]</scope>
    <source>
        <strain evidence="2 3">54005</strain>
    </source>
</reference>
<organism evidence="2 3">
    <name type="scientific">Fusarium oxysporum f. sp. raphani 54005</name>
    <dbReference type="NCBI Taxonomy" id="1089458"/>
    <lineage>
        <taxon>Eukaryota</taxon>
        <taxon>Fungi</taxon>
        <taxon>Dikarya</taxon>
        <taxon>Ascomycota</taxon>
        <taxon>Pezizomycotina</taxon>
        <taxon>Sordariomycetes</taxon>
        <taxon>Hypocreomycetidae</taxon>
        <taxon>Hypocreales</taxon>
        <taxon>Nectriaceae</taxon>
        <taxon>Fusarium</taxon>
        <taxon>Fusarium oxysporum species complex</taxon>
    </lineage>
</organism>
<name>X0BQP6_FUSOX</name>
<feature type="compositionally biased region" description="Basic and acidic residues" evidence="1">
    <location>
        <begin position="11"/>
        <end position="31"/>
    </location>
</feature>
<accession>X0BQP6</accession>
<evidence type="ECO:0000313" key="2">
    <source>
        <dbReference type="EMBL" id="EXK80799.1"/>
    </source>
</evidence>
<sequence length="154" mass="17599">MGPKPGLRSRLGQEHTLQRQREHCDHFDSDEPKTDLYVWQMDPTNKKGGQHALLERDSLLYSTSWKAEYDMGRYLRHGEDSVYWFGIYKSGDQQTPLAESQYFNVTAPDPPQLHTVTVSEAVTSVQDPVLTLQPPKYPPAKKRKRTLGSVQGLN</sequence>
<evidence type="ECO:0000256" key="1">
    <source>
        <dbReference type="SAM" id="MobiDB-lite"/>
    </source>
</evidence>
<feature type="region of interest" description="Disordered" evidence="1">
    <location>
        <begin position="1"/>
        <end position="31"/>
    </location>
</feature>
<evidence type="ECO:0000313" key="3">
    <source>
        <dbReference type="Proteomes" id="UP000030663"/>
    </source>
</evidence>
<dbReference type="Proteomes" id="UP000030663">
    <property type="component" value="Unassembled WGS sequence"/>
</dbReference>
<dbReference type="OrthoDB" id="5100399at2759"/>
<gene>
    <name evidence="2" type="ORF">FOQG_14742</name>
</gene>
<proteinExistence type="predicted"/>
<protein>
    <submittedName>
        <fullName evidence="2">Uncharacterized protein</fullName>
    </submittedName>
</protein>